<dbReference type="InterPro" id="IPR003413">
    <property type="entry name" value="T2SS_GspI_C"/>
</dbReference>
<keyword evidence="3" id="KW-1003">Cell membrane</keyword>
<keyword evidence="7 9" id="KW-1133">Transmembrane helix</keyword>
<feature type="domain" description="Type II secretion system protein GspI C-terminal" evidence="10">
    <location>
        <begin position="46"/>
        <end position="116"/>
    </location>
</feature>
<dbReference type="PANTHER" id="PTHR38779:SF2">
    <property type="entry name" value="TYPE II SECRETION SYSTEM PROTEIN I-RELATED"/>
    <property type="match status" value="1"/>
</dbReference>
<evidence type="ECO:0000313" key="11">
    <source>
        <dbReference type="EMBL" id="KKN17144.1"/>
    </source>
</evidence>
<keyword evidence="4" id="KW-0488">Methylation</keyword>
<evidence type="ECO:0000256" key="4">
    <source>
        <dbReference type="ARBA" id="ARBA00022481"/>
    </source>
</evidence>
<evidence type="ECO:0000259" key="10">
    <source>
        <dbReference type="Pfam" id="PF02501"/>
    </source>
</evidence>
<organism evidence="11">
    <name type="scientific">marine sediment metagenome</name>
    <dbReference type="NCBI Taxonomy" id="412755"/>
    <lineage>
        <taxon>unclassified sequences</taxon>
        <taxon>metagenomes</taxon>
        <taxon>ecological metagenomes</taxon>
    </lineage>
</organism>
<comment type="similarity">
    <text evidence="2">Belongs to the GSP I family.</text>
</comment>
<dbReference type="PANTHER" id="PTHR38779">
    <property type="entry name" value="TYPE II SECRETION SYSTEM PROTEIN I-RELATED"/>
    <property type="match status" value="1"/>
</dbReference>
<dbReference type="NCBIfam" id="TIGR01707">
    <property type="entry name" value="gspI"/>
    <property type="match status" value="1"/>
</dbReference>
<dbReference type="PROSITE" id="PS00409">
    <property type="entry name" value="PROKAR_NTER_METHYL"/>
    <property type="match status" value="1"/>
</dbReference>
<dbReference type="Pfam" id="PF02501">
    <property type="entry name" value="T2SSI"/>
    <property type="match status" value="1"/>
</dbReference>
<comment type="subcellular location">
    <subcellularLocation>
        <location evidence="1">Cell inner membrane</location>
        <topology evidence="1">Single-pass membrane protein</topology>
    </subcellularLocation>
</comment>
<gene>
    <name evidence="11" type="ORF">LCGC14_0968870</name>
</gene>
<evidence type="ECO:0000256" key="8">
    <source>
        <dbReference type="ARBA" id="ARBA00023136"/>
    </source>
</evidence>
<accession>A0A0F9NGS4</accession>
<dbReference type="GO" id="GO:0015628">
    <property type="term" value="P:protein secretion by the type II secretion system"/>
    <property type="evidence" value="ECO:0007669"/>
    <property type="project" value="InterPro"/>
</dbReference>
<dbReference type="SUPFAM" id="SSF54523">
    <property type="entry name" value="Pili subunits"/>
    <property type="match status" value="1"/>
</dbReference>
<evidence type="ECO:0000256" key="2">
    <source>
        <dbReference type="ARBA" id="ARBA00008358"/>
    </source>
</evidence>
<evidence type="ECO:0000256" key="5">
    <source>
        <dbReference type="ARBA" id="ARBA00022519"/>
    </source>
</evidence>
<reference evidence="11" key="1">
    <citation type="journal article" date="2015" name="Nature">
        <title>Complex archaea that bridge the gap between prokaryotes and eukaryotes.</title>
        <authorList>
            <person name="Spang A."/>
            <person name="Saw J.H."/>
            <person name="Jorgensen S.L."/>
            <person name="Zaremba-Niedzwiedzka K."/>
            <person name="Martijn J."/>
            <person name="Lind A.E."/>
            <person name="van Eijk R."/>
            <person name="Schleper C."/>
            <person name="Guy L."/>
            <person name="Ettema T.J."/>
        </authorList>
    </citation>
    <scope>NUCLEOTIDE SEQUENCE</scope>
</reference>
<dbReference type="EMBL" id="LAZR01003551">
    <property type="protein sequence ID" value="KKN17144.1"/>
    <property type="molecule type" value="Genomic_DNA"/>
</dbReference>
<dbReference type="Gene3D" id="3.30.1300.30">
    <property type="entry name" value="GSPII I/J protein-like"/>
    <property type="match status" value="1"/>
</dbReference>
<protein>
    <recommendedName>
        <fullName evidence="10">Type II secretion system protein GspI C-terminal domain-containing protein</fullName>
    </recommendedName>
</protein>
<evidence type="ECO:0000256" key="3">
    <source>
        <dbReference type="ARBA" id="ARBA00022475"/>
    </source>
</evidence>
<dbReference type="GO" id="GO:0005886">
    <property type="term" value="C:plasma membrane"/>
    <property type="evidence" value="ECO:0007669"/>
    <property type="project" value="UniProtKB-SubCell"/>
</dbReference>
<dbReference type="Pfam" id="PF07963">
    <property type="entry name" value="N_methyl"/>
    <property type="match status" value="1"/>
</dbReference>
<sequence length="127" mass="13773">MTSAANSNDAGFTLLEVLVALAVLAVGAVSLLTATQTHVSRISDIENRTVARWVADNRLVALRIDMQQPDVVDMLGQRWGVVVSRTETEDPDLQRVDIAVALSSNTRDLFKLTGFIDKAVNGLQVPQ</sequence>
<name>A0A0F9NGS4_9ZZZZ</name>
<evidence type="ECO:0000256" key="9">
    <source>
        <dbReference type="SAM" id="Phobius"/>
    </source>
</evidence>
<feature type="transmembrane region" description="Helical" evidence="9">
    <location>
        <begin position="12"/>
        <end position="34"/>
    </location>
</feature>
<dbReference type="GO" id="GO:0015627">
    <property type="term" value="C:type II protein secretion system complex"/>
    <property type="evidence" value="ECO:0007669"/>
    <property type="project" value="InterPro"/>
</dbReference>
<dbReference type="InterPro" id="IPR010052">
    <property type="entry name" value="T2SS_protein-GspI"/>
</dbReference>
<evidence type="ECO:0000256" key="7">
    <source>
        <dbReference type="ARBA" id="ARBA00022989"/>
    </source>
</evidence>
<evidence type="ECO:0000256" key="1">
    <source>
        <dbReference type="ARBA" id="ARBA00004377"/>
    </source>
</evidence>
<comment type="caution">
    <text evidence="11">The sequence shown here is derived from an EMBL/GenBank/DDBJ whole genome shotgun (WGS) entry which is preliminary data.</text>
</comment>
<keyword evidence="6 9" id="KW-0812">Transmembrane</keyword>
<dbReference type="InterPro" id="IPR012902">
    <property type="entry name" value="N_methyl_site"/>
</dbReference>
<evidence type="ECO:0000256" key="6">
    <source>
        <dbReference type="ARBA" id="ARBA00022692"/>
    </source>
</evidence>
<keyword evidence="8 9" id="KW-0472">Membrane</keyword>
<keyword evidence="5" id="KW-0997">Cell inner membrane</keyword>
<dbReference type="NCBIfam" id="TIGR02532">
    <property type="entry name" value="IV_pilin_GFxxxE"/>
    <property type="match status" value="1"/>
</dbReference>
<dbReference type="AlphaFoldDB" id="A0A0F9NGS4"/>
<dbReference type="InterPro" id="IPR045584">
    <property type="entry name" value="Pilin-like"/>
</dbReference>
<proteinExistence type="inferred from homology"/>